<evidence type="ECO:0000313" key="2">
    <source>
        <dbReference type="Proteomes" id="UP000324222"/>
    </source>
</evidence>
<dbReference type="EMBL" id="VSRR010012752">
    <property type="protein sequence ID" value="MPC54939.1"/>
    <property type="molecule type" value="Genomic_DNA"/>
</dbReference>
<gene>
    <name evidence="1" type="ORF">E2C01_048868</name>
</gene>
<dbReference type="AlphaFoldDB" id="A0A5B7GBB1"/>
<name>A0A5B7GBB1_PORTR</name>
<dbReference type="Proteomes" id="UP000324222">
    <property type="component" value="Unassembled WGS sequence"/>
</dbReference>
<proteinExistence type="predicted"/>
<organism evidence="1 2">
    <name type="scientific">Portunus trituberculatus</name>
    <name type="common">Swimming crab</name>
    <name type="synonym">Neptunus trituberculatus</name>
    <dbReference type="NCBI Taxonomy" id="210409"/>
    <lineage>
        <taxon>Eukaryota</taxon>
        <taxon>Metazoa</taxon>
        <taxon>Ecdysozoa</taxon>
        <taxon>Arthropoda</taxon>
        <taxon>Crustacea</taxon>
        <taxon>Multicrustacea</taxon>
        <taxon>Malacostraca</taxon>
        <taxon>Eumalacostraca</taxon>
        <taxon>Eucarida</taxon>
        <taxon>Decapoda</taxon>
        <taxon>Pleocyemata</taxon>
        <taxon>Brachyura</taxon>
        <taxon>Eubrachyura</taxon>
        <taxon>Portunoidea</taxon>
        <taxon>Portunidae</taxon>
        <taxon>Portuninae</taxon>
        <taxon>Portunus</taxon>
    </lineage>
</organism>
<comment type="caution">
    <text evidence="1">The sequence shown here is derived from an EMBL/GenBank/DDBJ whole genome shotgun (WGS) entry which is preliminary data.</text>
</comment>
<accession>A0A5B7GBB1</accession>
<keyword evidence="2" id="KW-1185">Reference proteome</keyword>
<evidence type="ECO:0000313" key="1">
    <source>
        <dbReference type="EMBL" id="MPC54939.1"/>
    </source>
</evidence>
<sequence>MPRVVPEGGGYVWVSEGEARRQGGGVQV</sequence>
<reference evidence="1 2" key="1">
    <citation type="submission" date="2019-05" db="EMBL/GenBank/DDBJ databases">
        <title>Another draft genome of Portunus trituberculatus and its Hox gene families provides insights of decapod evolution.</title>
        <authorList>
            <person name="Jeong J.-H."/>
            <person name="Song I."/>
            <person name="Kim S."/>
            <person name="Choi T."/>
            <person name="Kim D."/>
            <person name="Ryu S."/>
            <person name="Kim W."/>
        </authorList>
    </citation>
    <scope>NUCLEOTIDE SEQUENCE [LARGE SCALE GENOMIC DNA]</scope>
    <source>
        <tissue evidence="1">Muscle</tissue>
    </source>
</reference>
<protein>
    <submittedName>
        <fullName evidence="1">Uncharacterized protein</fullName>
    </submittedName>
</protein>